<evidence type="ECO:0000259" key="2">
    <source>
        <dbReference type="Pfam" id="PF04195"/>
    </source>
</evidence>
<accession>A0ABU6TJT0</accession>
<dbReference type="PANTHER" id="PTHR31099">
    <property type="entry name" value="OS06G0165300 PROTEIN"/>
    <property type="match status" value="1"/>
</dbReference>
<protein>
    <recommendedName>
        <fullName evidence="2">Transposase (putative) gypsy type domain-containing protein</fullName>
    </recommendedName>
</protein>
<dbReference type="Pfam" id="PF04195">
    <property type="entry name" value="Transposase_28"/>
    <property type="match status" value="1"/>
</dbReference>
<dbReference type="EMBL" id="JASCZI010091117">
    <property type="protein sequence ID" value="MED6149034.1"/>
    <property type="molecule type" value="Genomic_DNA"/>
</dbReference>
<evidence type="ECO:0000256" key="1">
    <source>
        <dbReference type="SAM" id="MobiDB-lite"/>
    </source>
</evidence>
<organism evidence="3 4">
    <name type="scientific">Stylosanthes scabra</name>
    <dbReference type="NCBI Taxonomy" id="79078"/>
    <lineage>
        <taxon>Eukaryota</taxon>
        <taxon>Viridiplantae</taxon>
        <taxon>Streptophyta</taxon>
        <taxon>Embryophyta</taxon>
        <taxon>Tracheophyta</taxon>
        <taxon>Spermatophyta</taxon>
        <taxon>Magnoliopsida</taxon>
        <taxon>eudicotyledons</taxon>
        <taxon>Gunneridae</taxon>
        <taxon>Pentapetalae</taxon>
        <taxon>rosids</taxon>
        <taxon>fabids</taxon>
        <taxon>Fabales</taxon>
        <taxon>Fabaceae</taxon>
        <taxon>Papilionoideae</taxon>
        <taxon>50 kb inversion clade</taxon>
        <taxon>dalbergioids sensu lato</taxon>
        <taxon>Dalbergieae</taxon>
        <taxon>Pterocarpus clade</taxon>
        <taxon>Stylosanthes</taxon>
    </lineage>
</organism>
<evidence type="ECO:0000313" key="3">
    <source>
        <dbReference type="EMBL" id="MED6149034.1"/>
    </source>
</evidence>
<proteinExistence type="predicted"/>
<dbReference type="Proteomes" id="UP001341840">
    <property type="component" value="Unassembled WGS sequence"/>
</dbReference>
<dbReference type="PANTHER" id="PTHR31099:SF49">
    <property type="entry name" value="MYOSIN HEAVY CHAIN-LIKE PROTEIN"/>
    <property type="match status" value="1"/>
</dbReference>
<name>A0ABU6TJT0_9FABA</name>
<evidence type="ECO:0000313" key="4">
    <source>
        <dbReference type="Proteomes" id="UP001341840"/>
    </source>
</evidence>
<dbReference type="InterPro" id="IPR007321">
    <property type="entry name" value="Transposase_28"/>
</dbReference>
<keyword evidence="4" id="KW-1185">Reference proteome</keyword>
<feature type="region of interest" description="Disordered" evidence="1">
    <location>
        <begin position="219"/>
        <end position="238"/>
    </location>
</feature>
<gene>
    <name evidence="3" type="ORF">PIB30_058675</name>
</gene>
<sequence length="339" mass="39500">MEENRKTDENCKPVFWVPVEDPYGWVKGEVREMVYLFSDSESIAKLGEPKLWVREGVDIGLEFVSCSSEERVFHKASVEYFFMYTTVFIDLGVRFPFSDFENGVLGQLKCAPTQIHSNAWAFMRGFEVLMEYLGQEPLLEVFFSFFQAKGDVKRMFVKVRSCEERFPFYIDECLLEKFPLYWYSEPVQILGMKKKSEKELSTSNIVKIEQGIVVNQPSERKRPVSVKRRRQEEEGASAKGKVVDLTGSRCCGKEFSLEEVKRFTENQRKLHGYVGEEDLTSVWSEHYPLSVVAPTNFDLVESVDDVSRVQFMQVYAARLLCIGRYEELRSRKEAEEKKR</sequence>
<comment type="caution">
    <text evidence="3">The sequence shown here is derived from an EMBL/GenBank/DDBJ whole genome shotgun (WGS) entry which is preliminary data.</text>
</comment>
<reference evidence="3 4" key="1">
    <citation type="journal article" date="2023" name="Plants (Basel)">
        <title>Bridging the Gap: Combining Genomics and Transcriptomics Approaches to Understand Stylosanthes scabra, an Orphan Legume from the Brazilian Caatinga.</title>
        <authorList>
            <person name="Ferreira-Neto J.R.C."/>
            <person name="da Silva M.D."/>
            <person name="Binneck E."/>
            <person name="de Melo N.F."/>
            <person name="da Silva R.H."/>
            <person name="de Melo A.L.T.M."/>
            <person name="Pandolfi V."/>
            <person name="Bustamante F.O."/>
            <person name="Brasileiro-Vidal A.C."/>
            <person name="Benko-Iseppon A.M."/>
        </authorList>
    </citation>
    <scope>NUCLEOTIDE SEQUENCE [LARGE SCALE GENOMIC DNA]</scope>
    <source>
        <tissue evidence="3">Leaves</tissue>
    </source>
</reference>
<feature type="domain" description="Transposase (putative) gypsy type" evidence="2">
    <location>
        <begin position="88"/>
        <end position="149"/>
    </location>
</feature>